<gene>
    <name evidence="1" type="ORF">RM698_10505</name>
</gene>
<dbReference type="RefSeq" id="WP_158678562.1">
    <property type="nucleotide sequence ID" value="NZ_JAVRET010000018.1"/>
</dbReference>
<evidence type="ECO:0000313" key="2">
    <source>
        <dbReference type="Proteomes" id="UP001183610"/>
    </source>
</evidence>
<organism evidence="1 2">
    <name type="scientific">Streptomyces evansiae</name>
    <dbReference type="NCBI Taxonomy" id="3075535"/>
    <lineage>
        <taxon>Bacteria</taxon>
        <taxon>Bacillati</taxon>
        <taxon>Actinomycetota</taxon>
        <taxon>Actinomycetes</taxon>
        <taxon>Kitasatosporales</taxon>
        <taxon>Streptomycetaceae</taxon>
        <taxon>Streptomyces</taxon>
    </lineage>
</organism>
<reference evidence="2" key="1">
    <citation type="submission" date="2023-07" db="EMBL/GenBank/DDBJ databases">
        <title>30 novel species of actinomycetes from the DSMZ collection.</title>
        <authorList>
            <person name="Nouioui I."/>
        </authorList>
    </citation>
    <scope>NUCLEOTIDE SEQUENCE [LARGE SCALE GENOMIC DNA]</scope>
    <source>
        <strain evidence="2">DSM 41979</strain>
    </source>
</reference>
<name>A0ABU2QYF2_9ACTN</name>
<comment type="caution">
    <text evidence="1">The sequence shown here is derived from an EMBL/GenBank/DDBJ whole genome shotgun (WGS) entry which is preliminary data.</text>
</comment>
<sequence length="45" mass="4744">MTADDDECPGGDGLAGERESPFACVAGLARSRHACRAVRGRGLRR</sequence>
<protein>
    <submittedName>
        <fullName evidence="1">Uncharacterized protein</fullName>
    </submittedName>
</protein>
<evidence type="ECO:0000313" key="1">
    <source>
        <dbReference type="EMBL" id="MDT0409482.1"/>
    </source>
</evidence>
<accession>A0ABU2QYF2</accession>
<keyword evidence="2" id="KW-1185">Reference proteome</keyword>
<proteinExistence type="predicted"/>
<dbReference type="EMBL" id="JAVRET010000018">
    <property type="protein sequence ID" value="MDT0409482.1"/>
    <property type="molecule type" value="Genomic_DNA"/>
</dbReference>
<dbReference type="Proteomes" id="UP001183610">
    <property type="component" value="Unassembled WGS sequence"/>
</dbReference>